<dbReference type="AlphaFoldDB" id="A0A9Q1HF38"/>
<gene>
    <name evidence="1" type="ORF">HOLleu_10779</name>
</gene>
<proteinExistence type="predicted"/>
<sequence length="51" mass="5779">MVKPNRRYFEGAWEFLNRPPKVSGSPYIAVMVMLSTPYAREGSCGPHLSLH</sequence>
<comment type="caution">
    <text evidence="1">The sequence shown here is derived from an EMBL/GenBank/DDBJ whole genome shotgun (WGS) entry which is preliminary data.</text>
</comment>
<evidence type="ECO:0000313" key="1">
    <source>
        <dbReference type="EMBL" id="KAJ8043605.1"/>
    </source>
</evidence>
<dbReference type="EMBL" id="JAIZAY010000004">
    <property type="protein sequence ID" value="KAJ8043605.1"/>
    <property type="molecule type" value="Genomic_DNA"/>
</dbReference>
<organism evidence="1 2">
    <name type="scientific">Holothuria leucospilota</name>
    <name type="common">Black long sea cucumber</name>
    <name type="synonym">Mertensiothuria leucospilota</name>
    <dbReference type="NCBI Taxonomy" id="206669"/>
    <lineage>
        <taxon>Eukaryota</taxon>
        <taxon>Metazoa</taxon>
        <taxon>Echinodermata</taxon>
        <taxon>Eleutherozoa</taxon>
        <taxon>Echinozoa</taxon>
        <taxon>Holothuroidea</taxon>
        <taxon>Aspidochirotacea</taxon>
        <taxon>Aspidochirotida</taxon>
        <taxon>Holothuriidae</taxon>
        <taxon>Holothuria</taxon>
    </lineage>
</organism>
<name>A0A9Q1HF38_HOLLE</name>
<reference evidence="1" key="1">
    <citation type="submission" date="2021-10" db="EMBL/GenBank/DDBJ databases">
        <title>Tropical sea cucumber genome reveals ecological adaptation and Cuvierian tubules defense mechanism.</title>
        <authorList>
            <person name="Chen T."/>
        </authorList>
    </citation>
    <scope>NUCLEOTIDE SEQUENCE</scope>
    <source>
        <strain evidence="1">Nanhai2018</strain>
        <tissue evidence="1">Muscle</tissue>
    </source>
</reference>
<accession>A0A9Q1HF38</accession>
<keyword evidence="2" id="KW-1185">Reference proteome</keyword>
<dbReference type="Proteomes" id="UP001152320">
    <property type="component" value="Chromosome 4"/>
</dbReference>
<evidence type="ECO:0000313" key="2">
    <source>
        <dbReference type="Proteomes" id="UP001152320"/>
    </source>
</evidence>
<protein>
    <submittedName>
        <fullName evidence="1">Uncharacterized protein</fullName>
    </submittedName>
</protein>